<name>A0A6S6U3C1_9BACT</name>
<gene>
    <name evidence="2" type="ORF">HELGO_WM23346</name>
</gene>
<dbReference type="EMBL" id="CACVAQ010000452">
    <property type="protein sequence ID" value="CAA6828995.1"/>
    <property type="molecule type" value="Genomic_DNA"/>
</dbReference>
<dbReference type="AlphaFoldDB" id="A0A6S6U3C1"/>
<evidence type="ECO:0008006" key="3">
    <source>
        <dbReference type="Google" id="ProtNLM"/>
    </source>
</evidence>
<reference evidence="2" key="1">
    <citation type="submission" date="2020-01" db="EMBL/GenBank/DDBJ databases">
        <authorList>
            <person name="Meier V. D."/>
            <person name="Meier V D."/>
        </authorList>
    </citation>
    <scope>NUCLEOTIDE SEQUENCE</scope>
    <source>
        <strain evidence="2">HLG_WM_MAG_10</strain>
    </source>
</reference>
<evidence type="ECO:0000313" key="2">
    <source>
        <dbReference type="EMBL" id="CAA6828995.1"/>
    </source>
</evidence>
<feature type="signal peptide" evidence="1">
    <location>
        <begin position="1"/>
        <end position="22"/>
    </location>
</feature>
<accession>A0A6S6U3C1</accession>
<feature type="chain" id="PRO_5028447400" description="Outer membrane protein beta-barrel domain-containing protein" evidence="1">
    <location>
        <begin position="23"/>
        <end position="226"/>
    </location>
</feature>
<organism evidence="2">
    <name type="scientific">uncultured Aureispira sp</name>
    <dbReference type="NCBI Taxonomy" id="1331704"/>
    <lineage>
        <taxon>Bacteria</taxon>
        <taxon>Pseudomonadati</taxon>
        <taxon>Bacteroidota</taxon>
        <taxon>Saprospiria</taxon>
        <taxon>Saprospirales</taxon>
        <taxon>Saprospiraceae</taxon>
        <taxon>Aureispira</taxon>
        <taxon>environmental samples</taxon>
    </lineage>
</organism>
<keyword evidence="1" id="KW-0732">Signal</keyword>
<protein>
    <recommendedName>
        <fullName evidence="3">Outer membrane protein beta-barrel domain-containing protein</fullName>
    </recommendedName>
</protein>
<evidence type="ECO:0000256" key="1">
    <source>
        <dbReference type="SAM" id="SignalP"/>
    </source>
</evidence>
<proteinExistence type="predicted"/>
<sequence length="226" mass="25346">MYILKKTILLLVCAFLPSCLIAQSVFDFIGENMIGYRVNYRNGKSVGVKASFIMPTGNWSYYYGPGVGVDVLWGVSDIEDDIHHAWSVGVSRLGTLPKEFLQTTSGYANGQPILIQSREAREHHLSFSVGNIFDVRLLDRPISPVIGIDIHAHYHMFNINKENAGWEWFSNFGATITPRLGMNFQAQGTAKFRLNAGYTFAFFPNSRLGGGHHLKISLSAYICYDR</sequence>